<dbReference type="STRING" id="310780.SAMN05216267_1015163"/>
<feature type="region of interest" description="Disordered" evidence="1">
    <location>
        <begin position="788"/>
        <end position="865"/>
    </location>
</feature>
<feature type="compositionally biased region" description="Gly residues" evidence="1">
    <location>
        <begin position="33"/>
        <end position="48"/>
    </location>
</feature>
<keyword evidence="3" id="KW-1185">Reference proteome</keyword>
<dbReference type="InterPro" id="IPR027417">
    <property type="entry name" value="P-loop_NTPase"/>
</dbReference>
<dbReference type="RefSeq" id="WP_245791496.1">
    <property type="nucleotide sequence ID" value="NZ_FODD01000015.1"/>
</dbReference>
<dbReference type="SUPFAM" id="SSF52540">
    <property type="entry name" value="P-loop containing nucleoside triphosphate hydrolases"/>
    <property type="match status" value="1"/>
</dbReference>
<dbReference type="EMBL" id="FODD01000015">
    <property type="protein sequence ID" value="SEO02654.1"/>
    <property type="molecule type" value="Genomic_DNA"/>
</dbReference>
<evidence type="ECO:0000256" key="1">
    <source>
        <dbReference type="SAM" id="MobiDB-lite"/>
    </source>
</evidence>
<feature type="region of interest" description="Disordered" evidence="1">
    <location>
        <begin position="1"/>
        <end position="48"/>
    </location>
</feature>
<proteinExistence type="predicted"/>
<accession>A0A1H8LBV5</accession>
<sequence>MAAHGGARRREASGGAPGDAPDGLPEGAERRAGGGAGHGATGGAWASGGGASDDPLIRICDLAGRPRGTGFLADADGTMITSHEAVDGLARLVLHAPGGQVCLVEAEAVTALPESGLALVATEGLAVPPLPVAPHGPVHPERRARLHLPRRVDATVLGTTVVTYTATDRFHLLGEVYELTLEDGDLARAAPQVSGAPLLDAATGAVLGVVATALHAGHRAAGFAVPLTAGSAAAPLAALLERNAATVPAYGGHLNLAGALQLTGTSVGSAAGPGEWREPVAREDVAAAFRAFLAAADGDDTPASGPVAGVASAATNATAATNAAATGVPAAGDPPAPLVLGVVGEPGTGRTTELARLAALRARGPHPAPTLWLRGAELRPGDGGLRDAVERSLRTAARIVGAGRHPYSAGTASWPAAGVEDPSPDAVAGLAHRAGRPLLVVLDAPEEMPPVLAHALADWTAGTATWLRAGRVRLVVACRPEFWEQAGALLPPGLLSGAPTAPRGLLPRDLPRDLRRDLPPCLPLGDLTDEQAARARSRHGVRPGELAAADAAHPLALRLLSEVKAALPEELDPGEGERRAPPSRVEVFAAHLDLVCLRIAVRLAAASEPPLRGTAVRRLAARVAGQVHEAARRCLGPGQGELDREAFEELFPWRTGWASAVLTEGLLVPSGAGYRFAHEEAADWLQALHLDVPAALYALVHRWFAPAGAPAEAPVRLPSRPPVPTTPATRAGQAPPVPPAPALAPAFPRSLPVPHHRAAPVVQALLLAPPEILTTHLHGLVDALDHPSLLPPRAPAPPRAGSEPVDLDADTVPNQRTRRSAAATPKAAAGRPRPEPRPEPVPGPAPAAGPAAGEHAGEDGGAYGPAARRRDAAWWAAHLLREVLLRVPDARPYREVLRGLAGRIVVRSVARGGFAALGPGGLAAFGPRFWQQLPLPAADRLDLLRLLLPADGPPHATRQAAGDRFLGAVSPLLRAEPGPAMAAVCGWFDDDRPLQGEPRLTVASAAQALLHTHRRLAVDDLADALVGAGQPAADDVLTALAEDEPSAVCRAVDRWAHDARPDRHVAAATYGARTAPHVRSDADRELLRYAALAILARAGDCTLHGAALGLLVRDPATRSRHLPAALRHFADGDPALPPAAVAAALTTHPEPVLAAFQHRLRRADGGTAEALQALAAVAAPALARRTAVLVQGLLRHRPGQAEAVAGYLDLRLEQGPGVRAVLLPLATALLRDHPAPVRALLVPVFAAPGSHLSRALRQELLESVLESERDPEVLDALLTAAAAGARQRHPLLTRDLVHQVALLLVRTPDGAALFDRRIVELASTAPDFACLVRAWLADGHIWDSLIGPSAHRTLATVP</sequence>
<dbReference type="Gene3D" id="2.40.10.120">
    <property type="match status" value="1"/>
</dbReference>
<dbReference type="Proteomes" id="UP000181951">
    <property type="component" value="Unassembled WGS sequence"/>
</dbReference>
<feature type="compositionally biased region" description="Pro residues" evidence="1">
    <location>
        <begin position="789"/>
        <end position="798"/>
    </location>
</feature>
<evidence type="ECO:0000313" key="3">
    <source>
        <dbReference type="Proteomes" id="UP000181951"/>
    </source>
</evidence>
<evidence type="ECO:0000313" key="2">
    <source>
        <dbReference type="EMBL" id="SEO02654.1"/>
    </source>
</evidence>
<feature type="region of interest" description="Disordered" evidence="1">
    <location>
        <begin position="713"/>
        <end position="743"/>
    </location>
</feature>
<protein>
    <recommendedName>
        <fullName evidence="4">Serine protease</fullName>
    </recommendedName>
</protein>
<name>A0A1H8LBV5_9ACTN</name>
<evidence type="ECO:0008006" key="4">
    <source>
        <dbReference type="Google" id="ProtNLM"/>
    </source>
</evidence>
<dbReference type="InterPro" id="IPR009003">
    <property type="entry name" value="Peptidase_S1_PA"/>
</dbReference>
<gene>
    <name evidence="2" type="ORF">SAMN05216267_1015163</name>
</gene>
<dbReference type="SUPFAM" id="SSF50494">
    <property type="entry name" value="Trypsin-like serine proteases"/>
    <property type="match status" value="1"/>
</dbReference>
<reference evidence="2 3" key="1">
    <citation type="submission" date="2016-10" db="EMBL/GenBank/DDBJ databases">
        <authorList>
            <person name="de Groot N.N."/>
        </authorList>
    </citation>
    <scope>NUCLEOTIDE SEQUENCE [LARGE SCALE GENOMIC DNA]</scope>
    <source>
        <strain evidence="2 3">CGMCC 4.2026</strain>
    </source>
</reference>
<organism evidence="2 3">
    <name type="scientific">Actinacidiphila rubida</name>
    <dbReference type="NCBI Taxonomy" id="310780"/>
    <lineage>
        <taxon>Bacteria</taxon>
        <taxon>Bacillati</taxon>
        <taxon>Actinomycetota</taxon>
        <taxon>Actinomycetes</taxon>
        <taxon>Kitasatosporales</taxon>
        <taxon>Streptomycetaceae</taxon>
        <taxon>Actinacidiphila</taxon>
    </lineage>
</organism>
<feature type="compositionally biased region" description="Low complexity" evidence="1">
    <location>
        <begin position="820"/>
        <end position="831"/>
    </location>
</feature>